<evidence type="ECO:0000313" key="4">
    <source>
        <dbReference type="EMBL" id="KAK7487718.1"/>
    </source>
</evidence>
<feature type="domain" description="URB1 C-terminal" evidence="3">
    <location>
        <begin position="1682"/>
        <end position="1869"/>
    </location>
</feature>
<accession>A0ABD0KKI1</accession>
<feature type="region of interest" description="Disordered" evidence="1">
    <location>
        <begin position="856"/>
        <end position="900"/>
    </location>
</feature>
<feature type="non-terminal residue" evidence="4">
    <location>
        <position position="1"/>
    </location>
</feature>
<gene>
    <name evidence="4" type="ORF">BaRGS_00020985</name>
</gene>
<dbReference type="EMBL" id="JACVVK020000160">
    <property type="protein sequence ID" value="KAK7487718.1"/>
    <property type="molecule type" value="Genomic_DNA"/>
</dbReference>
<dbReference type="PANTHER" id="PTHR13500">
    <property type="entry name" value="NUCLEOLAR PRERIBOSOMAL-ASSOCIATED PROTEIN 1"/>
    <property type="match status" value="1"/>
</dbReference>
<evidence type="ECO:0000313" key="5">
    <source>
        <dbReference type="Proteomes" id="UP001519460"/>
    </source>
</evidence>
<reference evidence="4 5" key="1">
    <citation type="journal article" date="2023" name="Sci. Data">
        <title>Genome assembly of the Korean intertidal mud-creeper Batillaria attramentaria.</title>
        <authorList>
            <person name="Patra A.K."/>
            <person name="Ho P.T."/>
            <person name="Jun S."/>
            <person name="Lee S.J."/>
            <person name="Kim Y."/>
            <person name="Won Y.J."/>
        </authorList>
    </citation>
    <scope>NUCLEOTIDE SEQUENCE [LARGE SCALE GENOMIC DNA]</scope>
    <source>
        <strain evidence="4">Wonlab-2016</strain>
    </source>
</reference>
<dbReference type="Pfam" id="PF16201">
    <property type="entry name" value="NopRA1"/>
    <property type="match status" value="1"/>
</dbReference>
<feature type="compositionally biased region" description="Acidic residues" evidence="1">
    <location>
        <begin position="877"/>
        <end position="891"/>
    </location>
</feature>
<dbReference type="PANTHER" id="PTHR13500:SF0">
    <property type="entry name" value="NUCLEOLAR PRE-RIBOSOMAL-ASSOCIATED PROTEIN 1"/>
    <property type="match status" value="1"/>
</dbReference>
<evidence type="ECO:0000256" key="1">
    <source>
        <dbReference type="SAM" id="MobiDB-lite"/>
    </source>
</evidence>
<dbReference type="Proteomes" id="UP001519460">
    <property type="component" value="Unassembled WGS sequence"/>
</dbReference>
<feature type="compositionally biased region" description="Basic and acidic residues" evidence="1">
    <location>
        <begin position="1380"/>
        <end position="1390"/>
    </location>
</feature>
<feature type="region of interest" description="Disordered" evidence="1">
    <location>
        <begin position="1343"/>
        <end position="1396"/>
    </location>
</feature>
<proteinExistence type="predicted"/>
<dbReference type="InterPro" id="IPR021714">
    <property type="entry name" value="URB1_N"/>
</dbReference>
<comment type="caution">
    <text evidence="4">The sequence shown here is derived from an EMBL/GenBank/DDBJ whole genome shotgun (WGS) entry which is preliminary data.</text>
</comment>
<name>A0ABD0KKI1_9CAEN</name>
<organism evidence="4 5">
    <name type="scientific">Batillaria attramentaria</name>
    <dbReference type="NCBI Taxonomy" id="370345"/>
    <lineage>
        <taxon>Eukaryota</taxon>
        <taxon>Metazoa</taxon>
        <taxon>Spiralia</taxon>
        <taxon>Lophotrochozoa</taxon>
        <taxon>Mollusca</taxon>
        <taxon>Gastropoda</taxon>
        <taxon>Caenogastropoda</taxon>
        <taxon>Sorbeoconcha</taxon>
        <taxon>Cerithioidea</taxon>
        <taxon>Batillariidae</taxon>
        <taxon>Batillaria</taxon>
    </lineage>
</organism>
<dbReference type="InterPro" id="IPR039844">
    <property type="entry name" value="URB1"/>
</dbReference>
<evidence type="ECO:0000259" key="3">
    <source>
        <dbReference type="Pfam" id="PF16201"/>
    </source>
</evidence>
<dbReference type="Pfam" id="PF11707">
    <property type="entry name" value="Npa1"/>
    <property type="match status" value="1"/>
</dbReference>
<sequence length="2055" mass="230601">LQTFLEHAVEGSDGDRSQGLLLLEAYCKNSPLCSEVLDLLDRPKKTSNEVSLIFAWLRFALRECKEVVPSYSSLRQHIVSTLLTKHMHTVTNSLRQGNKSSHARSTLLLLGDIVQLGYKYAKLIHTHFDLNHQNLPHLLTQRDRKDPCDVRASLTILLMRLLLVEEAEITRYLVEQKVLLQEVLKGLAYDKAHYVTFVLKTVHSMIVQNESVGKTSKIHLFNTPVLKELLVLYHWPGPNLWKRQPTDEEKREYTAEQKEVAEDLHQLLVDLCANSKLGICFRDKNLGMSSENKNPAISKVLQSLLSSYTTPKSHQLVESILKTCPDQMNSFLRLLQPHLVPRPIDTWLACIQFFIEIVQAHEWPSNLDFKDMSEEQASQLLHFLFPPDIVISTTKEGLKHACATVRHRCLQALEAIVTRGQHFLDVCRQKCDDKSSVALSIDGFILKVSPSPQILVNLLNKLSAKEGFDAGVTRELYKDSDVQIPVVTRFQHLVVILKMFSLVPDHVTSGPSEIVPLLLSLTTEVCTSDLEIDAAPSGVPPTLPSLCLLHAISRCDAKKLSLFGKAGGKGDSRNGLLYQLVGLMQVQSEDSTYRDMAQHMIVQLLMSTGLFEGHQGELSIWLHRLEDAESAPTAVITFFVDVLHQYISNPYPAIDRLLELVEESPQLIDGCYLPYVRLEFSPLTMLALSSDFHTSEKVHQYLSCVLADLLHTLQNPCGFSKLVHSLSEHLDPQITSYVTLHTSDEPATLDSISQRMNSKPRLKQLTGSKVAHPGLAVMKALTKGGKDVSAMVDAVAELSPSGCLCLVQQSLRYLDEMVACGGETEAAIRNKKMVRLCVEIIKTVFQHLHSVQLSASASSPNDSVSKVAAGSAKTEADSMDTIDESGDNSDDGGDKKERSEDTNSKYCAVLHSSFGLDHSTITSLPHVKVDWFHNALVFFLRHKATKWLFSDGFCQQSDDSEWFCGQFCKSLLEVLGLWNVSEKSEILSEVCLDYQRQTCLVLKDYSKVPVSLQPLLGRCIEALSCKTGQVSQIPALLAVLRLPLESFVKKDSTGTAPTELGETVLRLAADVELESDSLLKVLTRKDFTLDDFRPLFDLLLVLKDARLESLILKCIHVSPEVALACSEATWLAMLKGFDHVDAAQHKLMESLMMFSPVCRQLCEEWLKDNKDSLLKTGKKEATAVLMLMYVRLVQRDVPSFTASPRVQKMVENLLQLMQQEGRLQAGHIQLLSAALRHQMLVNLVAAEGVCWDQVLVACLRYLCCEPMTTQKSWAGRADTASCIVELCHALLAKPLSSVNIKTIVELWPDIVKSCLKYNYKDVKVLSLLRRLVHDVFAEEDELTEQLPAEEGADDAEANNITREVEDGVDDLEENSDDDTDAGHEKKDENVSSHIPASTRDVEMSKVGQLPILHRKMYRWTDIVDKSEIAEKYASFCLTKAGCKLPELYPSPDFEKHVVQETFPSGCYFIRQHRNDDGFRQPKLKLASLDYSPLVQDLCQKCISHSEFLDVMRGGELEKAKDELVHLLTDLVHLEQKCCTLIPQKVLLAAYGASLSMTDQRLLLLMMACEEDRGKVFSPGLWGEAAVEQMEVQQHLGKSLMREPQLKQILEHISPATMEKSIKHFPLLRTMDGDDSRTSTVPADKMMSQDDCYDPRFFLQLFSRFLGPEHFVDIRAFIQTNCLGFVLAALSSHDALMRSFAYQNLADFYSHVEGAQRLPEKAQLVAFRDVIKESITKENQKLPCIITVFLAHAISVISDPGHAMYLPIASFLLLKPALDVKNVPELYHFFNSPKPQERGWLFQLLQEGMRETSDHRIFERRFVYKLIMCHACSTLGDAHSKREAMKVLVQSSSIATVAKDLVTDHGLLAWLVTYINSALPDNPEDVRVVCKLLHQLWHTTGFNSSKVWWHSLPRLACHCLFLSPVQTCIHTLLSKFSTLDLQSVVWLLEILHNPERPSLSAGDITSSPGLVAMALWHFDRLCSDTAAAAASTLLSASFGFELPSCNNKNRARRESKSPSEASNETAVARLRYLTLCLLPEADSFLEPTFFNRERKL</sequence>
<keyword evidence="5" id="KW-1185">Reference proteome</keyword>
<evidence type="ECO:0008006" key="6">
    <source>
        <dbReference type="Google" id="ProtNLM"/>
    </source>
</evidence>
<dbReference type="InterPro" id="IPR032436">
    <property type="entry name" value="URB1_C"/>
</dbReference>
<feature type="compositionally biased region" description="Acidic residues" evidence="1">
    <location>
        <begin position="1366"/>
        <end position="1379"/>
    </location>
</feature>
<evidence type="ECO:0000259" key="2">
    <source>
        <dbReference type="Pfam" id="PF11707"/>
    </source>
</evidence>
<protein>
    <recommendedName>
        <fullName evidence="6">Nucleolar pre-ribosomal-associated protein 1</fullName>
    </recommendedName>
</protein>
<feature type="domain" description="URB1 N-terminal" evidence="2">
    <location>
        <begin position="33"/>
        <end position="349"/>
    </location>
</feature>